<organism evidence="1 2">
    <name type="scientific">Legionella spiritensis</name>
    <dbReference type="NCBI Taxonomy" id="452"/>
    <lineage>
        <taxon>Bacteria</taxon>
        <taxon>Pseudomonadati</taxon>
        <taxon>Pseudomonadota</taxon>
        <taxon>Gammaproteobacteria</taxon>
        <taxon>Legionellales</taxon>
        <taxon>Legionellaceae</taxon>
        <taxon>Legionella</taxon>
    </lineage>
</organism>
<dbReference type="OrthoDB" id="8527830at2"/>
<sequence length="107" mass="12358">MVYIQRDKQGNVFSICEHGQPGDEQLDLDHPDVIAFLHRCEGEEKFKLLQSDLQLIRVVEDLIDVLISKNIITITDFPQSVIEKLLARQSFRKRLTGSIGMEFEDDQ</sequence>
<evidence type="ECO:0000313" key="2">
    <source>
        <dbReference type="Proteomes" id="UP000054877"/>
    </source>
</evidence>
<dbReference type="PATRIC" id="fig|452.5.peg.1844"/>
<dbReference type="Proteomes" id="UP000054877">
    <property type="component" value="Unassembled WGS sequence"/>
</dbReference>
<dbReference type="AlphaFoldDB" id="A0A0W0Z2L2"/>
<reference evidence="1 2" key="1">
    <citation type="submission" date="2015-11" db="EMBL/GenBank/DDBJ databases">
        <title>Genomic analysis of 38 Legionella species identifies large and diverse effector repertoires.</title>
        <authorList>
            <person name="Burstein D."/>
            <person name="Amaro F."/>
            <person name="Zusman T."/>
            <person name="Lifshitz Z."/>
            <person name="Cohen O."/>
            <person name="Gilbert J.A."/>
            <person name="Pupko T."/>
            <person name="Shuman H.A."/>
            <person name="Segal G."/>
        </authorList>
    </citation>
    <scope>NUCLEOTIDE SEQUENCE [LARGE SCALE GENOMIC DNA]</scope>
    <source>
        <strain evidence="1 2">Mt.St.Helens-9</strain>
    </source>
</reference>
<dbReference type="EMBL" id="LNYX01000019">
    <property type="protein sequence ID" value="KTD63353.1"/>
    <property type="molecule type" value="Genomic_DNA"/>
</dbReference>
<dbReference type="RefSeq" id="WP_058483608.1">
    <property type="nucleotide sequence ID" value="NZ_CAAAII010000017.1"/>
</dbReference>
<evidence type="ECO:0000313" key="1">
    <source>
        <dbReference type="EMBL" id="KTD63353.1"/>
    </source>
</evidence>
<gene>
    <name evidence="1" type="ORF">Lspi_1679</name>
</gene>
<dbReference type="STRING" id="452.Lspi_1679"/>
<proteinExistence type="predicted"/>
<accession>A0A0W0Z2L2</accession>
<protein>
    <recommendedName>
        <fullName evidence="3">Tryptophan synthase subunit beta like protein</fullName>
    </recommendedName>
</protein>
<comment type="caution">
    <text evidence="1">The sequence shown here is derived from an EMBL/GenBank/DDBJ whole genome shotgun (WGS) entry which is preliminary data.</text>
</comment>
<name>A0A0W0Z2L2_LEGSP</name>
<evidence type="ECO:0008006" key="3">
    <source>
        <dbReference type="Google" id="ProtNLM"/>
    </source>
</evidence>
<keyword evidence="2" id="KW-1185">Reference proteome</keyword>